<proteinExistence type="predicted"/>
<feature type="domain" description="Protein kinase" evidence="5">
    <location>
        <begin position="99"/>
        <end position="241"/>
    </location>
</feature>
<sequence>MSACPPWARAPVPHSAHTTSSVWMLFMPASPVRSGFSGRLWTRPGMFNRDALACARVCLPHPSGRRVLRPRGRRRPATRLFPDSGVGSKRMGYGTFGDLQLEAELGRGSQSVVYRASRGGAVFALKVLREDVARSGRVSRTRFRREAALLACLRHRSLPSILEVGDVEGRPYLLLELVLGPSLAAWFAQGRLPEASLVSIARELAGALSEVHRHGLIHPGRARRVQGHHVRGARGAWRARG</sequence>
<gene>
    <name evidence="6" type="ORF">D7X12_21830</name>
</gene>
<organism evidence="6 7">
    <name type="scientific">Corallococcus sicarius</name>
    <dbReference type="NCBI Taxonomy" id="2316726"/>
    <lineage>
        <taxon>Bacteria</taxon>
        <taxon>Pseudomonadati</taxon>
        <taxon>Myxococcota</taxon>
        <taxon>Myxococcia</taxon>
        <taxon>Myxococcales</taxon>
        <taxon>Cystobacterineae</taxon>
        <taxon>Myxococcaceae</taxon>
        <taxon>Corallococcus</taxon>
    </lineage>
</organism>
<dbReference type="SMART" id="SM00220">
    <property type="entry name" value="S_TKc"/>
    <property type="match status" value="1"/>
</dbReference>
<evidence type="ECO:0000313" key="7">
    <source>
        <dbReference type="Proteomes" id="UP000273405"/>
    </source>
</evidence>
<dbReference type="PROSITE" id="PS50011">
    <property type="entry name" value="PROTEIN_KINASE_DOM"/>
    <property type="match status" value="1"/>
</dbReference>
<dbReference type="SUPFAM" id="SSF56112">
    <property type="entry name" value="Protein kinase-like (PK-like)"/>
    <property type="match status" value="1"/>
</dbReference>
<dbReference type="InterPro" id="IPR000719">
    <property type="entry name" value="Prot_kinase_dom"/>
</dbReference>
<keyword evidence="7" id="KW-1185">Reference proteome</keyword>
<dbReference type="AlphaFoldDB" id="A0A3A8N6P8"/>
<comment type="caution">
    <text evidence="6">The sequence shown here is derived from an EMBL/GenBank/DDBJ whole genome shotgun (WGS) entry which is preliminary data.</text>
</comment>
<dbReference type="InterPro" id="IPR011009">
    <property type="entry name" value="Kinase-like_dom_sf"/>
</dbReference>
<keyword evidence="2" id="KW-0547">Nucleotide-binding</keyword>
<evidence type="ECO:0000313" key="6">
    <source>
        <dbReference type="EMBL" id="RKH40097.1"/>
    </source>
</evidence>
<reference evidence="7" key="1">
    <citation type="submission" date="2018-09" db="EMBL/GenBank/DDBJ databases">
        <authorList>
            <person name="Livingstone P.G."/>
            <person name="Whitworth D.E."/>
        </authorList>
    </citation>
    <scope>NUCLEOTIDE SEQUENCE [LARGE SCALE GENOMIC DNA]</scope>
    <source>
        <strain evidence="7">CA040B</strain>
    </source>
</reference>
<dbReference type="Pfam" id="PF00069">
    <property type="entry name" value="Pkinase"/>
    <property type="match status" value="1"/>
</dbReference>
<evidence type="ECO:0000256" key="4">
    <source>
        <dbReference type="ARBA" id="ARBA00022840"/>
    </source>
</evidence>
<accession>A0A3A8N6P8</accession>
<protein>
    <recommendedName>
        <fullName evidence="5">Protein kinase domain-containing protein</fullName>
    </recommendedName>
</protein>
<evidence type="ECO:0000256" key="2">
    <source>
        <dbReference type="ARBA" id="ARBA00022741"/>
    </source>
</evidence>
<dbReference type="GO" id="GO:0004674">
    <property type="term" value="F:protein serine/threonine kinase activity"/>
    <property type="evidence" value="ECO:0007669"/>
    <property type="project" value="TreeGrafter"/>
</dbReference>
<dbReference type="Gene3D" id="1.10.510.10">
    <property type="entry name" value="Transferase(Phosphotransferase) domain 1"/>
    <property type="match status" value="1"/>
</dbReference>
<keyword evidence="3" id="KW-0418">Kinase</keyword>
<keyword evidence="1" id="KW-0808">Transferase</keyword>
<name>A0A3A8N6P8_9BACT</name>
<dbReference type="GO" id="GO:0005524">
    <property type="term" value="F:ATP binding"/>
    <property type="evidence" value="ECO:0007669"/>
    <property type="project" value="UniProtKB-KW"/>
</dbReference>
<keyword evidence="4" id="KW-0067">ATP-binding</keyword>
<evidence type="ECO:0000256" key="3">
    <source>
        <dbReference type="ARBA" id="ARBA00022777"/>
    </source>
</evidence>
<evidence type="ECO:0000256" key="1">
    <source>
        <dbReference type="ARBA" id="ARBA00022679"/>
    </source>
</evidence>
<dbReference type="PANTHER" id="PTHR43289:SF34">
    <property type="entry name" value="SERINE_THREONINE-PROTEIN KINASE YBDM-RELATED"/>
    <property type="match status" value="1"/>
</dbReference>
<dbReference type="EMBL" id="RAWG01000142">
    <property type="protein sequence ID" value="RKH40097.1"/>
    <property type="molecule type" value="Genomic_DNA"/>
</dbReference>
<dbReference type="PANTHER" id="PTHR43289">
    <property type="entry name" value="MITOGEN-ACTIVATED PROTEIN KINASE KINASE KINASE 20-RELATED"/>
    <property type="match status" value="1"/>
</dbReference>
<evidence type="ECO:0000259" key="5">
    <source>
        <dbReference type="PROSITE" id="PS50011"/>
    </source>
</evidence>
<dbReference type="Proteomes" id="UP000273405">
    <property type="component" value="Unassembled WGS sequence"/>
</dbReference>